<dbReference type="SUPFAM" id="SSF52172">
    <property type="entry name" value="CheY-like"/>
    <property type="match status" value="1"/>
</dbReference>
<name>A0ABP7P3Y4_9SPHI</name>
<keyword evidence="5" id="KW-1185">Reference proteome</keyword>
<dbReference type="InterPro" id="IPR011006">
    <property type="entry name" value="CheY-like_superfamily"/>
</dbReference>
<evidence type="ECO:0000313" key="5">
    <source>
        <dbReference type="Proteomes" id="UP001500742"/>
    </source>
</evidence>
<feature type="domain" description="Response regulatory" evidence="3">
    <location>
        <begin position="6"/>
        <end position="121"/>
    </location>
</feature>
<dbReference type="InterPro" id="IPR050595">
    <property type="entry name" value="Bact_response_regulator"/>
</dbReference>
<dbReference type="PROSITE" id="PS50110">
    <property type="entry name" value="RESPONSE_REGULATORY"/>
    <property type="match status" value="1"/>
</dbReference>
<protein>
    <recommendedName>
        <fullName evidence="3">Response regulatory domain-containing protein</fullName>
    </recommendedName>
</protein>
<dbReference type="PANTHER" id="PTHR44591">
    <property type="entry name" value="STRESS RESPONSE REGULATOR PROTEIN 1"/>
    <property type="match status" value="1"/>
</dbReference>
<accession>A0ABP7P3Y4</accession>
<reference evidence="5" key="1">
    <citation type="journal article" date="2019" name="Int. J. Syst. Evol. Microbiol.">
        <title>The Global Catalogue of Microorganisms (GCM) 10K type strain sequencing project: providing services to taxonomists for standard genome sequencing and annotation.</title>
        <authorList>
            <consortium name="The Broad Institute Genomics Platform"/>
            <consortium name="The Broad Institute Genome Sequencing Center for Infectious Disease"/>
            <person name="Wu L."/>
            <person name="Ma J."/>
        </authorList>
    </citation>
    <scope>NUCLEOTIDE SEQUENCE [LARGE SCALE GENOMIC DNA]</scope>
    <source>
        <strain evidence="5">JCM 16601</strain>
    </source>
</reference>
<dbReference type="Proteomes" id="UP001500742">
    <property type="component" value="Unassembled WGS sequence"/>
</dbReference>
<feature type="modified residue" description="4-aspartylphosphate" evidence="2">
    <location>
        <position position="55"/>
    </location>
</feature>
<proteinExistence type="predicted"/>
<evidence type="ECO:0000313" key="4">
    <source>
        <dbReference type="EMBL" id="GAA3959179.1"/>
    </source>
</evidence>
<gene>
    <name evidence="4" type="ORF">GCM10022210_03260</name>
</gene>
<dbReference type="Gene3D" id="3.40.50.2300">
    <property type="match status" value="1"/>
</dbReference>
<evidence type="ECO:0000256" key="2">
    <source>
        <dbReference type="PROSITE-ProRule" id="PRU00169"/>
    </source>
</evidence>
<dbReference type="PANTHER" id="PTHR44591:SF3">
    <property type="entry name" value="RESPONSE REGULATORY DOMAIN-CONTAINING PROTEIN"/>
    <property type="match status" value="1"/>
</dbReference>
<organism evidence="4 5">
    <name type="scientific">Mucilaginibacter dorajii</name>
    <dbReference type="NCBI Taxonomy" id="692994"/>
    <lineage>
        <taxon>Bacteria</taxon>
        <taxon>Pseudomonadati</taxon>
        <taxon>Bacteroidota</taxon>
        <taxon>Sphingobacteriia</taxon>
        <taxon>Sphingobacteriales</taxon>
        <taxon>Sphingobacteriaceae</taxon>
        <taxon>Mucilaginibacter</taxon>
    </lineage>
</organism>
<comment type="caution">
    <text evidence="4">The sequence shown here is derived from an EMBL/GenBank/DDBJ whole genome shotgun (WGS) entry which is preliminary data.</text>
</comment>
<dbReference type="EMBL" id="BAAAZC010000004">
    <property type="protein sequence ID" value="GAA3959179.1"/>
    <property type="molecule type" value="Genomic_DNA"/>
</dbReference>
<evidence type="ECO:0000259" key="3">
    <source>
        <dbReference type="PROSITE" id="PS50110"/>
    </source>
</evidence>
<dbReference type="Pfam" id="PF00072">
    <property type="entry name" value="Response_reg"/>
    <property type="match status" value="1"/>
</dbReference>
<evidence type="ECO:0000256" key="1">
    <source>
        <dbReference type="ARBA" id="ARBA00022553"/>
    </source>
</evidence>
<sequence>MKMNKNILIVDDDSDMVELICLILEEEGYNTWTLTSGEVIEQTMQTFKPDLVLMDVMLADLDGRELCKKLKESADTNHIPVILISGSHELNLGNEGAGAPDGFIHKPFDISTLVEKVGNRFAA</sequence>
<keyword evidence="1 2" id="KW-0597">Phosphoprotein</keyword>
<dbReference type="SMART" id="SM00448">
    <property type="entry name" value="REC"/>
    <property type="match status" value="1"/>
</dbReference>
<dbReference type="InterPro" id="IPR001789">
    <property type="entry name" value="Sig_transdc_resp-reg_receiver"/>
</dbReference>